<reference evidence="5 6" key="1">
    <citation type="submission" date="2018-02" db="EMBL/GenBank/DDBJ databases">
        <title>Reclassifiation of [Polyangium] brachysporum DSM 7029 as Guopingzhaonella breviflexa gen. nov., sp. nov., a member of the family Comamonadaceae.</title>
        <authorList>
            <person name="Tang B."/>
        </authorList>
    </citation>
    <scope>NUCLEOTIDE SEQUENCE [LARGE SCALE GENOMIC DNA]</scope>
    <source>
        <strain evidence="5 6">BCRC 80649</strain>
    </source>
</reference>
<organism evidence="5 6">
    <name type="scientific">Caldimonas caldifontis</name>
    <dbReference type="NCBI Taxonomy" id="1452508"/>
    <lineage>
        <taxon>Bacteria</taxon>
        <taxon>Pseudomonadati</taxon>
        <taxon>Pseudomonadota</taxon>
        <taxon>Betaproteobacteria</taxon>
        <taxon>Burkholderiales</taxon>
        <taxon>Sphaerotilaceae</taxon>
        <taxon>Caldimonas</taxon>
    </lineage>
</organism>
<dbReference type="PROSITE" id="PS00105">
    <property type="entry name" value="AA_TRANSFER_CLASS_1"/>
    <property type="match status" value="1"/>
</dbReference>
<keyword evidence="3" id="KW-0808">Transferase</keyword>
<evidence type="ECO:0000313" key="6">
    <source>
        <dbReference type="Proteomes" id="UP000238605"/>
    </source>
</evidence>
<dbReference type="CDD" id="cd00609">
    <property type="entry name" value="AAT_like"/>
    <property type="match status" value="1"/>
</dbReference>
<accession>A0A2S5SV07</accession>
<dbReference type="EC" id="2.6.1.-" evidence="3"/>
<dbReference type="Pfam" id="PF00155">
    <property type="entry name" value="Aminotran_1_2"/>
    <property type="match status" value="1"/>
</dbReference>
<comment type="cofactor">
    <cofactor evidence="1 3">
        <name>pyridoxal 5'-phosphate</name>
        <dbReference type="ChEBI" id="CHEBI:597326"/>
    </cofactor>
</comment>
<dbReference type="InterPro" id="IPR015424">
    <property type="entry name" value="PyrdxlP-dep_Trfase"/>
</dbReference>
<dbReference type="InterPro" id="IPR015422">
    <property type="entry name" value="PyrdxlP-dep_Trfase_small"/>
</dbReference>
<evidence type="ECO:0000256" key="3">
    <source>
        <dbReference type="RuleBase" id="RU000481"/>
    </source>
</evidence>
<dbReference type="AlphaFoldDB" id="A0A2S5SV07"/>
<dbReference type="OrthoDB" id="9813612at2"/>
<keyword evidence="3" id="KW-0032">Aminotransferase</keyword>
<keyword evidence="6" id="KW-1185">Reference proteome</keyword>
<comment type="similarity">
    <text evidence="3">Belongs to the class-I pyridoxal-phosphate-dependent aminotransferase family.</text>
</comment>
<dbReference type="Gene3D" id="3.90.1150.10">
    <property type="entry name" value="Aspartate Aminotransferase, domain 1"/>
    <property type="match status" value="1"/>
</dbReference>
<dbReference type="Gene3D" id="3.40.640.10">
    <property type="entry name" value="Type I PLP-dependent aspartate aminotransferase-like (Major domain)"/>
    <property type="match status" value="1"/>
</dbReference>
<sequence length="332" mass="35226">MHRAIERFGPAPGGQPWLDLSTGINPWPWPVREPLAKLPEAAWHDLPGPDAQVQAAFDAAYGLGALPVPGSQAAIQALPRLWRRHHGVAQVQVLWPGYGEHAARWALEGHAVSLQPSATLGHTPADVIVIARPNNPTGDTFDAPRVRALADACRLLVIDEAFLDATGEPSHAQLGLPNVVVLRSLGKFYGLAGLRVGAVVASAAWREALAAELGPWPVGGVALQLAAAALRDTAWQHTMRDRLAQGSRALAQLLGRHGLPSGGTALFRTVVTPQAAALHEALARRGLWTRLFSLPGPEGGPGYHAVRLGLPPDEGGLQRLGAALQHQEWEVS</sequence>
<protein>
    <recommendedName>
        <fullName evidence="3">Aminotransferase</fullName>
        <ecNumber evidence="3">2.6.1.-</ecNumber>
    </recommendedName>
</protein>
<dbReference type="InterPro" id="IPR004839">
    <property type="entry name" value="Aminotransferase_I/II_large"/>
</dbReference>
<dbReference type="SUPFAM" id="SSF53383">
    <property type="entry name" value="PLP-dependent transferases"/>
    <property type="match status" value="1"/>
</dbReference>
<gene>
    <name evidence="5" type="ORF">C1704_08710</name>
</gene>
<keyword evidence="5" id="KW-0456">Lyase</keyword>
<evidence type="ECO:0000256" key="2">
    <source>
        <dbReference type="ARBA" id="ARBA00022898"/>
    </source>
</evidence>
<dbReference type="PANTHER" id="PTHR42885">
    <property type="entry name" value="HISTIDINOL-PHOSPHATE AMINOTRANSFERASE-RELATED"/>
    <property type="match status" value="1"/>
</dbReference>
<dbReference type="Proteomes" id="UP000238605">
    <property type="component" value="Unassembled WGS sequence"/>
</dbReference>
<dbReference type="EMBL" id="PSNX01000007">
    <property type="protein sequence ID" value="PPE66534.1"/>
    <property type="molecule type" value="Genomic_DNA"/>
</dbReference>
<proteinExistence type="inferred from homology"/>
<evidence type="ECO:0000259" key="4">
    <source>
        <dbReference type="Pfam" id="PF00155"/>
    </source>
</evidence>
<dbReference type="InterPro" id="IPR015421">
    <property type="entry name" value="PyrdxlP-dep_Trfase_major"/>
</dbReference>
<dbReference type="GO" id="GO:0008483">
    <property type="term" value="F:transaminase activity"/>
    <property type="evidence" value="ECO:0007669"/>
    <property type="project" value="UniProtKB-KW"/>
</dbReference>
<dbReference type="GO" id="GO:0016829">
    <property type="term" value="F:lyase activity"/>
    <property type="evidence" value="ECO:0007669"/>
    <property type="project" value="UniProtKB-KW"/>
</dbReference>
<dbReference type="InterPro" id="IPR004838">
    <property type="entry name" value="NHTrfase_class1_PyrdxlP-BS"/>
</dbReference>
<keyword evidence="2" id="KW-0663">Pyridoxal phosphate</keyword>
<evidence type="ECO:0000256" key="1">
    <source>
        <dbReference type="ARBA" id="ARBA00001933"/>
    </source>
</evidence>
<dbReference type="GO" id="GO:0030170">
    <property type="term" value="F:pyridoxal phosphate binding"/>
    <property type="evidence" value="ECO:0007669"/>
    <property type="project" value="InterPro"/>
</dbReference>
<name>A0A2S5SV07_9BURK</name>
<comment type="caution">
    <text evidence="5">The sequence shown here is derived from an EMBL/GenBank/DDBJ whole genome shotgun (WGS) entry which is preliminary data.</text>
</comment>
<dbReference type="PANTHER" id="PTHR42885:SF1">
    <property type="entry name" value="THREONINE-PHOSPHATE DECARBOXYLASE"/>
    <property type="match status" value="1"/>
</dbReference>
<evidence type="ECO:0000313" key="5">
    <source>
        <dbReference type="EMBL" id="PPE66534.1"/>
    </source>
</evidence>
<feature type="domain" description="Aminotransferase class I/classII large" evidence="4">
    <location>
        <begin position="68"/>
        <end position="284"/>
    </location>
</feature>